<proteinExistence type="predicted"/>
<organism evidence="1 2">
    <name type="scientific">Trifolium medium</name>
    <dbReference type="NCBI Taxonomy" id="97028"/>
    <lineage>
        <taxon>Eukaryota</taxon>
        <taxon>Viridiplantae</taxon>
        <taxon>Streptophyta</taxon>
        <taxon>Embryophyta</taxon>
        <taxon>Tracheophyta</taxon>
        <taxon>Spermatophyta</taxon>
        <taxon>Magnoliopsida</taxon>
        <taxon>eudicotyledons</taxon>
        <taxon>Gunneridae</taxon>
        <taxon>Pentapetalae</taxon>
        <taxon>rosids</taxon>
        <taxon>fabids</taxon>
        <taxon>Fabales</taxon>
        <taxon>Fabaceae</taxon>
        <taxon>Papilionoideae</taxon>
        <taxon>50 kb inversion clade</taxon>
        <taxon>NPAAA clade</taxon>
        <taxon>Hologalegina</taxon>
        <taxon>IRL clade</taxon>
        <taxon>Trifolieae</taxon>
        <taxon>Trifolium</taxon>
    </lineage>
</organism>
<evidence type="ECO:0000313" key="2">
    <source>
        <dbReference type="Proteomes" id="UP000265520"/>
    </source>
</evidence>
<keyword evidence="2" id="KW-1185">Reference proteome</keyword>
<feature type="non-terminal residue" evidence="1">
    <location>
        <position position="1"/>
    </location>
</feature>
<dbReference type="Proteomes" id="UP000265520">
    <property type="component" value="Unassembled WGS sequence"/>
</dbReference>
<dbReference type="AlphaFoldDB" id="A0A392P3D1"/>
<comment type="caution">
    <text evidence="1">The sequence shown here is derived from an EMBL/GenBank/DDBJ whole genome shotgun (WGS) entry which is preliminary data.</text>
</comment>
<name>A0A392P3D1_9FABA</name>
<sequence>GLPKDTGLPSYTHEIGVDDITFVKKLTPYDITTWVLMLPYEEFGEKAFEKKMTTIKIVDDCGNICNCILIYGSFPYNHCDVFTSAINIFT</sequence>
<evidence type="ECO:0000313" key="1">
    <source>
        <dbReference type="EMBL" id="MCI06262.1"/>
    </source>
</evidence>
<protein>
    <submittedName>
        <fullName evidence="1">Uncharacterized protein</fullName>
    </submittedName>
</protein>
<dbReference type="EMBL" id="LXQA010061286">
    <property type="protein sequence ID" value="MCI06262.1"/>
    <property type="molecule type" value="Genomic_DNA"/>
</dbReference>
<reference evidence="1 2" key="1">
    <citation type="journal article" date="2018" name="Front. Plant Sci.">
        <title>Red Clover (Trifolium pratense) and Zigzag Clover (T. medium) - A Picture of Genomic Similarities and Differences.</title>
        <authorList>
            <person name="Dluhosova J."/>
            <person name="Istvanek J."/>
            <person name="Nedelnik J."/>
            <person name="Repkova J."/>
        </authorList>
    </citation>
    <scope>NUCLEOTIDE SEQUENCE [LARGE SCALE GENOMIC DNA]</scope>
    <source>
        <strain evidence="2">cv. 10/8</strain>
        <tissue evidence="1">Leaf</tissue>
    </source>
</reference>
<accession>A0A392P3D1</accession>